<dbReference type="GO" id="GO:0016747">
    <property type="term" value="F:acyltransferase activity, transferring groups other than amino-acyl groups"/>
    <property type="evidence" value="ECO:0007669"/>
    <property type="project" value="InterPro"/>
</dbReference>
<feature type="active site" evidence="1">
    <location>
        <position position="282"/>
    </location>
</feature>
<dbReference type="PIRSF" id="PIRSF000443">
    <property type="entry name" value="Homoser_Ac_trans"/>
    <property type="match status" value="1"/>
</dbReference>
<feature type="active site" evidence="1">
    <location>
        <position position="311"/>
    </location>
</feature>
<dbReference type="Pfam" id="PF00561">
    <property type="entry name" value="Abhydrolase_1"/>
    <property type="match status" value="1"/>
</dbReference>
<reference evidence="3" key="1">
    <citation type="submission" date="2019-03" db="EMBL/GenBank/DDBJ databases">
        <title>Lake Tanganyika Metagenome-Assembled Genomes (MAGs).</title>
        <authorList>
            <person name="Tran P."/>
        </authorList>
    </citation>
    <scope>NUCLEOTIDE SEQUENCE</scope>
    <source>
        <strain evidence="3">K_DeepCast_65m_m2_066</strain>
    </source>
</reference>
<dbReference type="InterPro" id="IPR008220">
    <property type="entry name" value="HAT_MetX-like"/>
</dbReference>
<dbReference type="EMBL" id="VGLS01000787">
    <property type="protein sequence ID" value="MBM3226100.1"/>
    <property type="molecule type" value="Genomic_DNA"/>
</dbReference>
<evidence type="ECO:0000256" key="1">
    <source>
        <dbReference type="PIRSR" id="PIRSR000443-1"/>
    </source>
</evidence>
<gene>
    <name evidence="3" type="ORF">FJZ47_20220</name>
</gene>
<dbReference type="AlphaFoldDB" id="A0A937W5I7"/>
<evidence type="ECO:0000313" key="4">
    <source>
        <dbReference type="Proteomes" id="UP000712673"/>
    </source>
</evidence>
<dbReference type="Proteomes" id="UP000712673">
    <property type="component" value="Unassembled WGS sequence"/>
</dbReference>
<keyword evidence="3" id="KW-0378">Hydrolase</keyword>
<accession>A0A937W5I7</accession>
<dbReference type="Gene3D" id="3.40.50.1820">
    <property type="entry name" value="alpha/beta hydrolase"/>
    <property type="match status" value="1"/>
</dbReference>
<dbReference type="SUPFAM" id="SSF53474">
    <property type="entry name" value="alpha/beta-Hydrolases"/>
    <property type="match status" value="1"/>
</dbReference>
<organism evidence="3 4">
    <name type="scientific">Tectimicrobiota bacterium</name>
    <dbReference type="NCBI Taxonomy" id="2528274"/>
    <lineage>
        <taxon>Bacteria</taxon>
        <taxon>Pseudomonadati</taxon>
        <taxon>Nitrospinota/Tectimicrobiota group</taxon>
        <taxon>Candidatus Tectimicrobiota</taxon>
    </lineage>
</organism>
<dbReference type="PANTHER" id="PTHR32268">
    <property type="entry name" value="HOMOSERINE O-ACETYLTRANSFERASE"/>
    <property type="match status" value="1"/>
</dbReference>
<dbReference type="PANTHER" id="PTHR32268:SF15">
    <property type="entry name" value="HOMOSERINE ACETYLTRANSFERASE FAMILY PROTEIN (AFU_ORTHOLOGUE AFUA_1G15350)"/>
    <property type="match status" value="1"/>
</dbReference>
<name>A0A937W5I7_UNCTE</name>
<feature type="active site" description="Nucleophile" evidence="1">
    <location>
        <position position="129"/>
    </location>
</feature>
<comment type="caution">
    <text evidence="3">The sequence shown here is derived from an EMBL/GenBank/DDBJ whole genome shotgun (WGS) entry which is preliminary data.</text>
</comment>
<feature type="domain" description="AB hydrolase-1" evidence="2">
    <location>
        <begin position="63"/>
        <end position="149"/>
    </location>
</feature>
<dbReference type="GO" id="GO:0016787">
    <property type="term" value="F:hydrolase activity"/>
    <property type="evidence" value="ECO:0007669"/>
    <property type="project" value="UniProtKB-KW"/>
</dbReference>
<dbReference type="InterPro" id="IPR029058">
    <property type="entry name" value="AB_hydrolase_fold"/>
</dbReference>
<protein>
    <submittedName>
        <fullName evidence="3">Alpha/beta fold hydrolase</fullName>
    </submittedName>
</protein>
<proteinExistence type="predicted"/>
<sequence>MADYEIFELGDVVLQSGLTLRAARLAYTTYGTLNSRKDNAIVFPTYYGGQHPHNVPMLGKDMALNPDKYCIIIPNMLGNGLSSSPSNTPPPYDRARFPPVTLYDNVLCQRRLVTEKFGIERLALVTGFSMGAQQTFHWGALFPDMVERMLPWCGSAKTSRHNFVFLEGVKAAITADDAWQGGWYERQPTKGLRAMARVYAGWVVSQAFYREELYLQTGASSLEDFLVMSEGSRLSGDANNFLAMLWSWQHADISANARYQGDFVRALQGITAKAIVMPCQTDLYFPPEDNALEVRHMPNAELRPIPSLWGHMAGRPGVNPVDTAFINTALNELLAR</sequence>
<evidence type="ECO:0000313" key="3">
    <source>
        <dbReference type="EMBL" id="MBM3226100.1"/>
    </source>
</evidence>
<evidence type="ECO:0000259" key="2">
    <source>
        <dbReference type="Pfam" id="PF00561"/>
    </source>
</evidence>
<dbReference type="NCBIfam" id="NF005757">
    <property type="entry name" value="PRK07581.1"/>
    <property type="match status" value="1"/>
</dbReference>
<dbReference type="InterPro" id="IPR000073">
    <property type="entry name" value="AB_hydrolase_1"/>
</dbReference>